<evidence type="ECO:0000313" key="11">
    <source>
        <dbReference type="Proteomes" id="UP000323321"/>
    </source>
</evidence>
<accession>A0A9W7UQG1</accession>
<feature type="transmembrane region" description="Helical" evidence="6">
    <location>
        <begin position="38"/>
        <end position="56"/>
    </location>
</feature>
<dbReference type="PANTHER" id="PTHR37003">
    <property type="entry name" value="ENDOTOXIN_N DOMAIN-CONTAINING PROTEIN-RELATED"/>
    <property type="match status" value="1"/>
</dbReference>
<dbReference type="Pfam" id="PF03944">
    <property type="entry name" value="Endotoxin_C"/>
    <property type="match status" value="1"/>
</dbReference>
<dbReference type="InterPro" id="IPR015214">
    <property type="entry name" value="Pest_cryst_cen_dom_Cry2A/18"/>
</dbReference>
<name>A0A9W7UQG1_BACCE</name>
<sequence length="621" mass="71076">MRTESDSVPYNVLNYNAFSIQKKSLDMLQDKWLEWKRTGPSLFIAPIVGIVGIFLLKQLASFAVKRILNALWDLVFPSSDISLMQEVLKSTEAFLNQKLSQENTNRINAELQGLQASIKEFNEQVDDSLNPHSPTTPNDIIDSVNAMQLVFVNRIPQFQLKESEILLLPQFAQAATLHLTFVRDVIINAEEWEIPSVTVQRYRELLKEYTREYSNYCMNTYQKHFQGLNTNIQDLLEFRTFMVLNVLEYVSAWSMFKYQSIIITSSANLYAAGKPEEGIVQNFTAKDWPFLNSLFQVNSNYILSGFRGYRYSGLSGINIYSEWLLNFVADYTGGISSGRISNPTINDFNFHCSLNNPVVEPYVKSWIKSSVYKEHGKTFEHYSGAFKKEIGMHCGAFSPRDTEVNYFPEYYIRNISGITRVFKDEDLRRPLHFNEIRHISSTSMPGSAHVTSLVSVHNRKDNISHVNQNGTMVHLAPREYIGFTMSPIHANIVNYQNKVFISEKFGNQGDSLRFDQSSSVWYTFKGNGNYYKIYLRLSSLGNSNIGVNINNQTYTVKNINTITHNDGIIDNNARFSDIYIGSVLTVDSTDTTFNIDITLESGTQFELMNILFLPTNIEPLY</sequence>
<comment type="caution">
    <text evidence="10">The sequence shown here is derived from an EMBL/GenBank/DDBJ whole genome shotgun (WGS) entry which is preliminary data.</text>
</comment>
<dbReference type="PANTHER" id="PTHR37003:SF2">
    <property type="entry name" value="PESTICIDAL CRYSTAL PROTEIN N-TERMINAL DOMAIN-CONTAINING PROTEIN"/>
    <property type="match status" value="1"/>
</dbReference>
<gene>
    <name evidence="10" type="ORF">DX932_19840</name>
</gene>
<dbReference type="Pfam" id="PF03945">
    <property type="entry name" value="Endotoxin_N"/>
    <property type="match status" value="1"/>
</dbReference>
<dbReference type="SUPFAM" id="SSF56849">
    <property type="entry name" value="delta-Endotoxin (insectocide), N-terminal domain"/>
    <property type="match status" value="1"/>
</dbReference>
<evidence type="ECO:0000256" key="4">
    <source>
        <dbReference type="ARBA" id="ARBA00023026"/>
    </source>
</evidence>
<proteinExistence type="inferred from homology"/>
<evidence type="ECO:0000256" key="2">
    <source>
        <dbReference type="ARBA" id="ARBA00022656"/>
    </source>
</evidence>
<dbReference type="SUPFAM" id="SSF51096">
    <property type="entry name" value="delta-Endotoxin (insectocide), middle domain"/>
    <property type="match status" value="1"/>
</dbReference>
<dbReference type="Gene3D" id="1.20.190.10">
    <property type="entry name" value="Pesticidal crystal protein, N-terminal domain"/>
    <property type="match status" value="1"/>
</dbReference>
<keyword evidence="6" id="KW-1133">Transmembrane helix</keyword>
<dbReference type="Proteomes" id="UP000323321">
    <property type="component" value="Unassembled WGS sequence"/>
</dbReference>
<protein>
    <recommendedName>
        <fullName evidence="5">Crystaline entomocidal protoxin</fullName>
    </recommendedName>
</protein>
<dbReference type="EMBL" id="QSMZ01000018">
    <property type="protein sequence ID" value="KAA6460517.1"/>
    <property type="molecule type" value="Genomic_DNA"/>
</dbReference>
<keyword evidence="4" id="KW-0843">Virulence</keyword>
<dbReference type="GO" id="GO:0030435">
    <property type="term" value="P:sporulation resulting in formation of a cellular spore"/>
    <property type="evidence" value="ECO:0007669"/>
    <property type="project" value="UniProtKB-KW"/>
</dbReference>
<evidence type="ECO:0000256" key="6">
    <source>
        <dbReference type="SAM" id="Phobius"/>
    </source>
</evidence>
<keyword evidence="2" id="KW-0800">Toxin</keyword>
<keyword evidence="6" id="KW-0472">Membrane</keyword>
<dbReference type="GO" id="GO:0005102">
    <property type="term" value="F:signaling receptor binding"/>
    <property type="evidence" value="ECO:0007669"/>
    <property type="project" value="InterPro"/>
</dbReference>
<dbReference type="AlphaFoldDB" id="A0A9W7UQG1"/>
<dbReference type="InterPro" id="IPR036399">
    <property type="entry name" value="Pest_cryst_cen_dom_sf"/>
</dbReference>
<dbReference type="SUPFAM" id="SSF49785">
    <property type="entry name" value="Galactose-binding domain-like"/>
    <property type="match status" value="1"/>
</dbReference>
<dbReference type="InterPro" id="IPR005638">
    <property type="entry name" value="Pest_crys_dom-III"/>
</dbReference>
<organism evidence="10 11">
    <name type="scientific">Bacillus cereus</name>
    <dbReference type="NCBI Taxonomy" id="1396"/>
    <lineage>
        <taxon>Bacteria</taxon>
        <taxon>Bacillati</taxon>
        <taxon>Bacillota</taxon>
        <taxon>Bacilli</taxon>
        <taxon>Bacillales</taxon>
        <taxon>Bacillaceae</taxon>
        <taxon>Bacillus</taxon>
        <taxon>Bacillus cereus group</taxon>
    </lineage>
</organism>
<dbReference type="GO" id="GO:0001907">
    <property type="term" value="P:symbiont-mediated killing of host cell"/>
    <property type="evidence" value="ECO:0007669"/>
    <property type="project" value="InterPro"/>
</dbReference>
<feature type="domain" description="Pesticidal crystal protein" evidence="8">
    <location>
        <begin position="73"/>
        <end position="256"/>
    </location>
</feature>
<dbReference type="InterPro" id="IPR005639">
    <property type="entry name" value="Pest_crys_dom_I"/>
</dbReference>
<dbReference type="GO" id="GO:0090729">
    <property type="term" value="F:toxin activity"/>
    <property type="evidence" value="ECO:0007669"/>
    <property type="project" value="UniProtKB-KW"/>
</dbReference>
<dbReference type="InterPro" id="IPR008979">
    <property type="entry name" value="Galactose-bd-like_sf"/>
</dbReference>
<keyword evidence="3" id="KW-0749">Sporulation</keyword>
<dbReference type="Gene3D" id="2.60.120.260">
    <property type="entry name" value="Galactose-binding domain-like"/>
    <property type="match status" value="1"/>
</dbReference>
<dbReference type="Pfam" id="PF09131">
    <property type="entry name" value="Endotoxin_mid"/>
    <property type="match status" value="1"/>
</dbReference>
<evidence type="ECO:0000256" key="5">
    <source>
        <dbReference type="ARBA" id="ARBA00029653"/>
    </source>
</evidence>
<reference evidence="10 11" key="1">
    <citation type="submission" date="2018-08" db="EMBL/GenBank/DDBJ databases">
        <title>Bacillus phenotypic plasticity.</title>
        <authorList>
            <person name="Hurtado E."/>
        </authorList>
    </citation>
    <scope>NUCLEOTIDE SEQUENCE [LARGE SCALE GENOMIC DNA]</scope>
    <source>
        <strain evidence="10 11">111b</strain>
    </source>
</reference>
<dbReference type="Gene3D" id="2.100.10.10">
    <property type="entry name" value="Pesticidal crystal protein, central domain"/>
    <property type="match status" value="1"/>
</dbReference>
<dbReference type="InterPro" id="IPR036716">
    <property type="entry name" value="Pest_crys_N_sf"/>
</dbReference>
<keyword evidence="6" id="KW-0812">Transmembrane</keyword>
<evidence type="ECO:0000259" key="7">
    <source>
        <dbReference type="Pfam" id="PF03944"/>
    </source>
</evidence>
<evidence type="ECO:0000259" key="9">
    <source>
        <dbReference type="Pfam" id="PF09131"/>
    </source>
</evidence>
<evidence type="ECO:0000259" key="8">
    <source>
        <dbReference type="Pfam" id="PF03945"/>
    </source>
</evidence>
<comment type="similarity">
    <text evidence="1">Belongs to the delta endotoxin family.</text>
</comment>
<feature type="domain" description="Pesticidal crystal protein" evidence="7">
    <location>
        <begin position="484"/>
        <end position="616"/>
    </location>
</feature>
<evidence type="ECO:0000256" key="3">
    <source>
        <dbReference type="ARBA" id="ARBA00022969"/>
    </source>
</evidence>
<feature type="domain" description="Pesticidal crystal protein central" evidence="9">
    <location>
        <begin position="262"/>
        <end position="460"/>
    </location>
</feature>
<evidence type="ECO:0000256" key="1">
    <source>
        <dbReference type="ARBA" id="ARBA00007819"/>
    </source>
</evidence>
<evidence type="ECO:0000313" key="10">
    <source>
        <dbReference type="EMBL" id="KAA6460517.1"/>
    </source>
</evidence>
<dbReference type="InterPro" id="IPR038979">
    <property type="entry name" value="Pest_crys"/>
</dbReference>